<keyword evidence="3" id="KW-0547">Nucleotide-binding</keyword>
<dbReference type="GO" id="GO:0005524">
    <property type="term" value="F:ATP binding"/>
    <property type="evidence" value="ECO:0007669"/>
    <property type="project" value="UniProtKB-KW"/>
</dbReference>
<keyword evidence="6" id="KW-0864">Zinc transport</keyword>
<keyword evidence="5 11" id="KW-0067">ATP-binding</keyword>
<keyword evidence="1" id="KW-0813">Transport</keyword>
<dbReference type="PANTHER" id="PTHR42734:SF9">
    <property type="entry name" value="ZINC IMPORT ATP-BINDING PROTEIN ZNUC"/>
    <property type="match status" value="1"/>
</dbReference>
<comment type="caution">
    <text evidence="11">The sequence shown here is derived from an EMBL/GenBank/DDBJ whole genome shotgun (WGS) entry which is preliminary data.</text>
</comment>
<evidence type="ECO:0000256" key="3">
    <source>
        <dbReference type="ARBA" id="ARBA00022741"/>
    </source>
</evidence>
<dbReference type="SMART" id="SM00382">
    <property type="entry name" value="AAA"/>
    <property type="match status" value="1"/>
</dbReference>
<dbReference type="EMBL" id="SLWY01000001">
    <property type="protein sequence ID" value="TCO83756.1"/>
    <property type="molecule type" value="Genomic_DNA"/>
</dbReference>
<keyword evidence="9" id="KW-0472">Membrane</keyword>
<keyword evidence="2" id="KW-1003">Cell membrane</keyword>
<keyword evidence="4" id="KW-0862">Zinc</keyword>
<evidence type="ECO:0000256" key="6">
    <source>
        <dbReference type="ARBA" id="ARBA00022906"/>
    </source>
</evidence>
<reference evidence="11 12" key="1">
    <citation type="submission" date="2019-03" db="EMBL/GenBank/DDBJ databases">
        <title>Genomic Encyclopedia of Type Strains, Phase IV (KMG-IV): sequencing the most valuable type-strain genomes for metagenomic binning, comparative biology and taxonomic classification.</title>
        <authorList>
            <person name="Goeker M."/>
        </authorList>
    </citation>
    <scope>NUCLEOTIDE SEQUENCE [LARGE SCALE GENOMIC DNA]</scope>
    <source>
        <strain evidence="11 12">DSM 25287</strain>
    </source>
</reference>
<dbReference type="InterPro" id="IPR050153">
    <property type="entry name" value="Metal_Ion_Import_ABC"/>
</dbReference>
<dbReference type="InterPro" id="IPR027417">
    <property type="entry name" value="P-loop_NTPase"/>
</dbReference>
<dbReference type="NCBIfam" id="NF007090">
    <property type="entry name" value="PRK09544.1"/>
    <property type="match status" value="1"/>
</dbReference>
<gene>
    <name evidence="11" type="ORF">EV699_101140</name>
</gene>
<evidence type="ECO:0000256" key="1">
    <source>
        <dbReference type="ARBA" id="ARBA00022448"/>
    </source>
</evidence>
<dbReference type="PANTHER" id="PTHR42734">
    <property type="entry name" value="METAL TRANSPORT SYSTEM ATP-BINDING PROTEIN TM_0124-RELATED"/>
    <property type="match status" value="1"/>
</dbReference>
<evidence type="ECO:0000259" key="10">
    <source>
        <dbReference type="PROSITE" id="PS50893"/>
    </source>
</evidence>
<evidence type="ECO:0000256" key="8">
    <source>
        <dbReference type="ARBA" id="ARBA00023065"/>
    </source>
</evidence>
<keyword evidence="8" id="KW-0406">Ion transport</keyword>
<accession>A0A4R2L873</accession>
<dbReference type="InterPro" id="IPR017871">
    <property type="entry name" value="ABC_transporter-like_CS"/>
</dbReference>
<organism evidence="11 12">
    <name type="scientific">Plasticicumulans lactativorans</name>
    <dbReference type="NCBI Taxonomy" id="1133106"/>
    <lineage>
        <taxon>Bacteria</taxon>
        <taxon>Pseudomonadati</taxon>
        <taxon>Pseudomonadota</taxon>
        <taxon>Gammaproteobacteria</taxon>
        <taxon>Candidatus Competibacteraceae</taxon>
        <taxon>Plasticicumulans</taxon>
    </lineage>
</organism>
<evidence type="ECO:0000256" key="5">
    <source>
        <dbReference type="ARBA" id="ARBA00022840"/>
    </source>
</evidence>
<proteinExistence type="predicted"/>
<dbReference type="SUPFAM" id="SSF52540">
    <property type="entry name" value="P-loop containing nucleoside triphosphate hydrolases"/>
    <property type="match status" value="1"/>
</dbReference>
<dbReference type="PROSITE" id="PS50893">
    <property type="entry name" value="ABC_TRANSPORTER_2"/>
    <property type="match status" value="1"/>
</dbReference>
<dbReference type="OrthoDB" id="9780942at2"/>
<dbReference type="GO" id="GO:0016887">
    <property type="term" value="F:ATP hydrolysis activity"/>
    <property type="evidence" value="ECO:0007669"/>
    <property type="project" value="InterPro"/>
</dbReference>
<evidence type="ECO:0000313" key="12">
    <source>
        <dbReference type="Proteomes" id="UP000295765"/>
    </source>
</evidence>
<dbReference type="GO" id="GO:0006829">
    <property type="term" value="P:zinc ion transport"/>
    <property type="evidence" value="ECO:0007669"/>
    <property type="project" value="UniProtKB-KW"/>
</dbReference>
<keyword evidence="7" id="KW-1278">Translocase</keyword>
<sequence>MSGEPLLRLHGVSLTRGRRTLLDGVDLDLAGGEIVTLIGPNGAGKSTLVKVALGLLAPDRGTVWRRPGVRIGYVPQRLVVAETLPLSVERFVTLGTPAPRAAVRAALAETGAAHVLRNPLHSVSGGELQRVMLARALLRRPALLVLDEPVQAVDVAGQYALYELIGAIRDRRGCGILLVSHDLHLVMAATDRVVCLNHHVCCAGHPDDVSRDPAYRALFGLEGVRHLAVYHHHHDHRHDLHGEVLHEDAEHDHAR</sequence>
<evidence type="ECO:0000256" key="9">
    <source>
        <dbReference type="ARBA" id="ARBA00023136"/>
    </source>
</evidence>
<protein>
    <submittedName>
        <fullName evidence="11">Zinc transport system ATP-binding protein</fullName>
    </submittedName>
</protein>
<dbReference type="Gene3D" id="3.40.50.300">
    <property type="entry name" value="P-loop containing nucleotide triphosphate hydrolases"/>
    <property type="match status" value="1"/>
</dbReference>
<dbReference type="Pfam" id="PF00005">
    <property type="entry name" value="ABC_tran"/>
    <property type="match status" value="1"/>
</dbReference>
<dbReference type="AlphaFoldDB" id="A0A4R2L873"/>
<dbReference type="GO" id="GO:0010043">
    <property type="term" value="P:response to zinc ion"/>
    <property type="evidence" value="ECO:0007669"/>
    <property type="project" value="TreeGrafter"/>
</dbReference>
<name>A0A4R2L873_9GAMM</name>
<dbReference type="InterPro" id="IPR003439">
    <property type="entry name" value="ABC_transporter-like_ATP-bd"/>
</dbReference>
<evidence type="ECO:0000313" key="11">
    <source>
        <dbReference type="EMBL" id="TCO83756.1"/>
    </source>
</evidence>
<dbReference type="InterPro" id="IPR003593">
    <property type="entry name" value="AAA+_ATPase"/>
</dbReference>
<dbReference type="RefSeq" id="WP_132538024.1">
    <property type="nucleotide sequence ID" value="NZ_SLWY01000001.1"/>
</dbReference>
<feature type="domain" description="ABC transporter" evidence="10">
    <location>
        <begin position="7"/>
        <end position="222"/>
    </location>
</feature>
<keyword evidence="12" id="KW-1185">Reference proteome</keyword>
<dbReference type="Proteomes" id="UP000295765">
    <property type="component" value="Unassembled WGS sequence"/>
</dbReference>
<evidence type="ECO:0000256" key="4">
    <source>
        <dbReference type="ARBA" id="ARBA00022833"/>
    </source>
</evidence>
<evidence type="ECO:0000256" key="2">
    <source>
        <dbReference type="ARBA" id="ARBA00022475"/>
    </source>
</evidence>
<dbReference type="PROSITE" id="PS00211">
    <property type="entry name" value="ABC_TRANSPORTER_1"/>
    <property type="match status" value="1"/>
</dbReference>
<evidence type="ECO:0000256" key="7">
    <source>
        <dbReference type="ARBA" id="ARBA00022967"/>
    </source>
</evidence>
<dbReference type="FunFam" id="3.40.50.300:FF:000392">
    <property type="entry name" value="Zinc import ATP-binding protein ZnuC"/>
    <property type="match status" value="1"/>
</dbReference>